<evidence type="ECO:0000256" key="1">
    <source>
        <dbReference type="SAM" id="Phobius"/>
    </source>
</evidence>
<dbReference type="EMBL" id="JASJEX010000002">
    <property type="protein sequence ID" value="MDJ1129518.1"/>
    <property type="molecule type" value="Genomic_DNA"/>
</dbReference>
<evidence type="ECO:0000313" key="2">
    <source>
        <dbReference type="EMBL" id="MDJ1129518.1"/>
    </source>
</evidence>
<gene>
    <name evidence="2" type="ORF">QJ043_05415</name>
</gene>
<sequence>MPRRRGTWVVAALLVLAGAANFWWHDHTWSGLAVAAVLAAFGLFWAVQRNGVGRGGLYVDGVRYPWGRVADVSITGGGHRAVVHFSAGKAEKDLALPGTSREAVQQLVDEMQRAYGATPAEER</sequence>
<reference evidence="2" key="1">
    <citation type="submission" date="2023-05" db="EMBL/GenBank/DDBJ databases">
        <title>[olsenella] sp. nov., isolated from a pig farm feces dump.</title>
        <authorList>
            <person name="Chang Y.-H."/>
        </authorList>
    </citation>
    <scope>NUCLEOTIDE SEQUENCE</scope>
    <source>
        <strain evidence="2">YH-ols2217</strain>
    </source>
</reference>
<dbReference type="Proteomes" id="UP001431693">
    <property type="component" value="Unassembled WGS sequence"/>
</dbReference>
<proteinExistence type="predicted"/>
<keyword evidence="1" id="KW-0812">Transmembrane</keyword>
<protein>
    <recommendedName>
        <fullName evidence="4">PH domain-containing protein</fullName>
    </recommendedName>
</protein>
<keyword evidence="1" id="KW-1133">Transmembrane helix</keyword>
<accession>A0ABT6ZKD9</accession>
<dbReference type="RefSeq" id="WP_283713695.1">
    <property type="nucleotide sequence ID" value="NZ_JASJEW010000006.1"/>
</dbReference>
<evidence type="ECO:0000313" key="3">
    <source>
        <dbReference type="Proteomes" id="UP001431693"/>
    </source>
</evidence>
<organism evidence="2 3">
    <name type="scientific">Kribbibacterium absianum</name>
    <dbReference type="NCBI Taxonomy" id="3044210"/>
    <lineage>
        <taxon>Bacteria</taxon>
        <taxon>Bacillati</taxon>
        <taxon>Actinomycetota</taxon>
        <taxon>Coriobacteriia</taxon>
        <taxon>Coriobacteriales</taxon>
        <taxon>Kribbibacteriaceae</taxon>
        <taxon>Kribbibacterium</taxon>
    </lineage>
</organism>
<name>A0ABT6ZKD9_9ACTN</name>
<keyword evidence="1" id="KW-0472">Membrane</keyword>
<feature type="transmembrane region" description="Helical" evidence="1">
    <location>
        <begin position="29"/>
        <end position="47"/>
    </location>
</feature>
<comment type="caution">
    <text evidence="2">The sequence shown here is derived from an EMBL/GenBank/DDBJ whole genome shotgun (WGS) entry which is preliminary data.</text>
</comment>
<keyword evidence="3" id="KW-1185">Reference proteome</keyword>
<evidence type="ECO:0008006" key="4">
    <source>
        <dbReference type="Google" id="ProtNLM"/>
    </source>
</evidence>